<dbReference type="GO" id="GO:0008033">
    <property type="term" value="P:tRNA processing"/>
    <property type="evidence" value="ECO:0007669"/>
    <property type="project" value="UniProtKB-KW"/>
</dbReference>
<organism evidence="9 10">
    <name type="scientific">Pieris brassicae</name>
    <name type="common">White butterfly</name>
    <name type="synonym">Large white butterfly</name>
    <dbReference type="NCBI Taxonomy" id="7116"/>
    <lineage>
        <taxon>Eukaryota</taxon>
        <taxon>Metazoa</taxon>
        <taxon>Ecdysozoa</taxon>
        <taxon>Arthropoda</taxon>
        <taxon>Hexapoda</taxon>
        <taxon>Insecta</taxon>
        <taxon>Pterygota</taxon>
        <taxon>Neoptera</taxon>
        <taxon>Endopterygota</taxon>
        <taxon>Lepidoptera</taxon>
        <taxon>Glossata</taxon>
        <taxon>Ditrysia</taxon>
        <taxon>Papilionoidea</taxon>
        <taxon>Pieridae</taxon>
        <taxon>Pierinae</taxon>
        <taxon>Pieris</taxon>
    </lineage>
</organism>
<evidence type="ECO:0000256" key="8">
    <source>
        <dbReference type="ARBA" id="ARBA00076355"/>
    </source>
</evidence>
<comment type="similarity">
    <text evidence="3">Belongs to the CTAG/PCC1 family.</text>
</comment>
<dbReference type="Proteomes" id="UP001152562">
    <property type="component" value="Unassembled WGS sequence"/>
</dbReference>
<dbReference type="AlphaFoldDB" id="A0A9P0TCG5"/>
<comment type="function">
    <text evidence="7">Component of the EKC/KEOPS complex that is required for the formation of a threonylcarbamoyl group on adenosine at position 37 (t(6)A37) in tRNAs that read codons beginning with adenine. The complex is probably involved in the transfer of the threonylcarbamoyl moiety of threonylcarbamoyl-AMP (TC-AMP) to the N6 group of A37. LAGE3 functions as a dimerization module for the complex.</text>
</comment>
<dbReference type="Pfam" id="PF09341">
    <property type="entry name" value="Pcc1"/>
    <property type="match status" value="1"/>
</dbReference>
<evidence type="ECO:0000313" key="9">
    <source>
        <dbReference type="EMBL" id="CAH4029602.1"/>
    </source>
</evidence>
<dbReference type="GO" id="GO:0005737">
    <property type="term" value="C:cytoplasm"/>
    <property type="evidence" value="ECO:0007669"/>
    <property type="project" value="UniProtKB-SubCell"/>
</dbReference>
<evidence type="ECO:0000256" key="7">
    <source>
        <dbReference type="ARBA" id="ARBA00053047"/>
    </source>
</evidence>
<dbReference type="PANTHER" id="PTHR31283:SF5">
    <property type="entry name" value="EKC_KEOPS COMPLEX SUBUNIT LAGE3"/>
    <property type="match status" value="1"/>
</dbReference>
<dbReference type="Gene3D" id="3.30.310.50">
    <property type="entry name" value="Alpha-D-phosphohexomutase, C-terminal domain"/>
    <property type="match status" value="1"/>
</dbReference>
<accession>A0A9P0TCG5</accession>
<keyword evidence="4" id="KW-0963">Cytoplasm</keyword>
<evidence type="ECO:0000256" key="3">
    <source>
        <dbReference type="ARBA" id="ARBA00007073"/>
    </source>
</evidence>
<name>A0A9P0TCG5_PIEBR</name>
<evidence type="ECO:0000256" key="6">
    <source>
        <dbReference type="ARBA" id="ARBA00023242"/>
    </source>
</evidence>
<reference evidence="9" key="1">
    <citation type="submission" date="2022-05" db="EMBL/GenBank/DDBJ databases">
        <authorList>
            <person name="Okamura Y."/>
        </authorList>
    </citation>
    <scope>NUCLEOTIDE SEQUENCE</scope>
</reference>
<evidence type="ECO:0000256" key="5">
    <source>
        <dbReference type="ARBA" id="ARBA00022694"/>
    </source>
</evidence>
<comment type="caution">
    <text evidence="9">The sequence shown here is derived from an EMBL/GenBank/DDBJ whole genome shotgun (WGS) entry which is preliminary data.</text>
</comment>
<dbReference type="GO" id="GO:0005634">
    <property type="term" value="C:nucleus"/>
    <property type="evidence" value="ECO:0007669"/>
    <property type="project" value="UniProtKB-SubCell"/>
</dbReference>
<dbReference type="GO" id="GO:0070525">
    <property type="term" value="P:tRNA threonylcarbamoyladenosine metabolic process"/>
    <property type="evidence" value="ECO:0007669"/>
    <property type="project" value="TreeGrafter"/>
</dbReference>
<proteinExistence type="inferred from homology"/>
<dbReference type="EMBL" id="CALOZG010000009">
    <property type="protein sequence ID" value="CAH4029602.1"/>
    <property type="molecule type" value="Genomic_DNA"/>
</dbReference>
<protein>
    <recommendedName>
        <fullName evidence="8">L antigen family member 3</fullName>
    </recommendedName>
</protein>
<evidence type="ECO:0000256" key="4">
    <source>
        <dbReference type="ARBA" id="ARBA00022490"/>
    </source>
</evidence>
<sequence>MSKVSLNIPFSTNDHARIAYDVINVDKELKNVFRSLAVEDSNLIIHFEGDDYKILRLSVNGLLQNLSLVTKTISLFSL</sequence>
<comment type="subcellular location">
    <subcellularLocation>
        <location evidence="2">Cytoplasm</location>
    </subcellularLocation>
    <subcellularLocation>
        <location evidence="1">Nucleus</location>
    </subcellularLocation>
</comment>
<dbReference type="InterPro" id="IPR015419">
    <property type="entry name" value="CTAG/Pcc1"/>
</dbReference>
<keyword evidence="6" id="KW-0539">Nucleus</keyword>
<keyword evidence="5" id="KW-0819">tRNA processing</keyword>
<dbReference type="PANTHER" id="PTHR31283">
    <property type="entry name" value="EKC/KEOPS COMPLEX SUBUNIT PCC1 FAMILY MEMBER"/>
    <property type="match status" value="1"/>
</dbReference>
<gene>
    <name evidence="9" type="ORF">PIBRA_LOCUS6341</name>
</gene>
<evidence type="ECO:0000313" key="10">
    <source>
        <dbReference type="Proteomes" id="UP001152562"/>
    </source>
</evidence>
<evidence type="ECO:0000256" key="1">
    <source>
        <dbReference type="ARBA" id="ARBA00004123"/>
    </source>
</evidence>
<keyword evidence="10" id="KW-1185">Reference proteome</keyword>
<dbReference type="GO" id="GO:0000408">
    <property type="term" value="C:EKC/KEOPS complex"/>
    <property type="evidence" value="ECO:0007669"/>
    <property type="project" value="TreeGrafter"/>
</dbReference>
<evidence type="ECO:0000256" key="2">
    <source>
        <dbReference type="ARBA" id="ARBA00004496"/>
    </source>
</evidence>
<dbReference type="FunFam" id="3.30.310.50:FF:000005">
    <property type="entry name" value="L antigen family member 3"/>
    <property type="match status" value="1"/>
</dbReference>